<name>A0ABQ9B1G5_9ROSI</name>
<proteinExistence type="predicted"/>
<organism evidence="1 2">
    <name type="scientific">Salix suchowensis</name>
    <dbReference type="NCBI Taxonomy" id="1278906"/>
    <lineage>
        <taxon>Eukaryota</taxon>
        <taxon>Viridiplantae</taxon>
        <taxon>Streptophyta</taxon>
        <taxon>Embryophyta</taxon>
        <taxon>Tracheophyta</taxon>
        <taxon>Spermatophyta</taxon>
        <taxon>Magnoliopsida</taxon>
        <taxon>eudicotyledons</taxon>
        <taxon>Gunneridae</taxon>
        <taxon>Pentapetalae</taxon>
        <taxon>rosids</taxon>
        <taxon>fabids</taxon>
        <taxon>Malpighiales</taxon>
        <taxon>Salicaceae</taxon>
        <taxon>Saliceae</taxon>
        <taxon>Salix</taxon>
    </lineage>
</organism>
<dbReference type="EMBL" id="JAPFFI010000014">
    <property type="protein sequence ID" value="KAJ6367070.1"/>
    <property type="molecule type" value="Genomic_DNA"/>
</dbReference>
<reference evidence="1" key="2">
    <citation type="journal article" date="2023" name="Int. J. Mol. Sci.">
        <title>De Novo Assembly and Annotation of 11 Diverse Shrub Willow (Salix) Genomes Reveals Novel Gene Organization in Sex-Linked Regions.</title>
        <authorList>
            <person name="Hyden B."/>
            <person name="Feng K."/>
            <person name="Yates T.B."/>
            <person name="Jawdy S."/>
            <person name="Cereghino C."/>
            <person name="Smart L.B."/>
            <person name="Muchero W."/>
        </authorList>
    </citation>
    <scope>NUCLEOTIDE SEQUENCE</scope>
    <source>
        <tissue evidence="1">Shoot tip</tissue>
    </source>
</reference>
<dbReference type="Proteomes" id="UP001141253">
    <property type="component" value="Chromosome 7"/>
</dbReference>
<reference evidence="1" key="1">
    <citation type="submission" date="2022-10" db="EMBL/GenBank/DDBJ databases">
        <authorList>
            <person name="Hyden B.L."/>
            <person name="Feng K."/>
            <person name="Yates T."/>
            <person name="Jawdy S."/>
            <person name="Smart L.B."/>
            <person name="Muchero W."/>
        </authorList>
    </citation>
    <scope>NUCLEOTIDE SEQUENCE</scope>
    <source>
        <tissue evidence="1">Shoot tip</tissue>
    </source>
</reference>
<sequence>MKVIKRIQLKLASALDFGSFTAQVHIINKKILPFLKSGFTLCSPFTESLFHCTRPRLLPVTFVPRYFIIQRISCYYFAETRAHFLFN</sequence>
<gene>
    <name evidence="1" type="ORF">OIU77_003451</name>
</gene>
<keyword evidence="2" id="KW-1185">Reference proteome</keyword>
<protein>
    <submittedName>
        <fullName evidence="1">Uncharacterized protein</fullName>
    </submittedName>
</protein>
<evidence type="ECO:0000313" key="1">
    <source>
        <dbReference type="EMBL" id="KAJ6367070.1"/>
    </source>
</evidence>
<comment type="caution">
    <text evidence="1">The sequence shown here is derived from an EMBL/GenBank/DDBJ whole genome shotgun (WGS) entry which is preliminary data.</text>
</comment>
<accession>A0ABQ9B1G5</accession>
<evidence type="ECO:0000313" key="2">
    <source>
        <dbReference type="Proteomes" id="UP001141253"/>
    </source>
</evidence>